<dbReference type="InterPro" id="IPR046347">
    <property type="entry name" value="bZIP_sf"/>
</dbReference>
<keyword evidence="8" id="KW-0175">Coiled coil</keyword>
<keyword evidence="5" id="KW-0010">Activator</keyword>
<keyword evidence="4" id="KW-0238">DNA-binding</keyword>
<dbReference type="InterPro" id="IPR025422">
    <property type="entry name" value="TGA_domain"/>
</dbReference>
<dbReference type="GO" id="GO:0003700">
    <property type="term" value="F:DNA-binding transcription factor activity"/>
    <property type="evidence" value="ECO:0007669"/>
    <property type="project" value="InterPro"/>
</dbReference>
<evidence type="ECO:0000256" key="1">
    <source>
        <dbReference type="ARBA" id="ARBA00004123"/>
    </source>
</evidence>
<evidence type="ECO:0000259" key="10">
    <source>
        <dbReference type="PROSITE" id="PS50217"/>
    </source>
</evidence>
<feature type="domain" description="BZIP" evidence="10">
    <location>
        <begin position="84"/>
        <end position="128"/>
    </location>
</feature>
<comment type="similarity">
    <text evidence="2">Belongs to the bZIP family.</text>
</comment>
<evidence type="ECO:0000256" key="8">
    <source>
        <dbReference type="SAM" id="Coils"/>
    </source>
</evidence>
<dbReference type="FunFam" id="1.20.5.170:FF:000019">
    <property type="entry name" value="BZIP family transcription factor"/>
    <property type="match status" value="1"/>
</dbReference>
<evidence type="ECO:0000256" key="2">
    <source>
        <dbReference type="ARBA" id="ARBA00007163"/>
    </source>
</evidence>
<dbReference type="PROSITE" id="PS51806">
    <property type="entry name" value="DOG1"/>
    <property type="match status" value="1"/>
</dbReference>
<dbReference type="InterPro" id="IPR004827">
    <property type="entry name" value="bZIP"/>
</dbReference>
<evidence type="ECO:0000313" key="12">
    <source>
        <dbReference type="EMBL" id="KAK1371714.1"/>
    </source>
</evidence>
<name>A0AAD8HS75_9APIA</name>
<evidence type="ECO:0000313" key="13">
    <source>
        <dbReference type="Proteomes" id="UP001237642"/>
    </source>
</evidence>
<keyword evidence="6" id="KW-0804">Transcription</keyword>
<feature type="region of interest" description="Disordered" evidence="9">
    <location>
        <begin position="58"/>
        <end position="79"/>
    </location>
</feature>
<dbReference type="Proteomes" id="UP001237642">
    <property type="component" value="Unassembled WGS sequence"/>
</dbReference>
<protein>
    <submittedName>
        <fullName evidence="12">Transcription factor TGA1</fullName>
    </submittedName>
</protein>
<dbReference type="GO" id="GO:0006351">
    <property type="term" value="P:DNA-templated transcription"/>
    <property type="evidence" value="ECO:0007669"/>
    <property type="project" value="InterPro"/>
</dbReference>
<evidence type="ECO:0000256" key="6">
    <source>
        <dbReference type="ARBA" id="ARBA00023163"/>
    </source>
</evidence>
<gene>
    <name evidence="12" type="ORF">POM88_037806</name>
</gene>
<evidence type="ECO:0000256" key="5">
    <source>
        <dbReference type="ARBA" id="ARBA00023159"/>
    </source>
</evidence>
<evidence type="ECO:0000256" key="4">
    <source>
        <dbReference type="ARBA" id="ARBA00023125"/>
    </source>
</evidence>
<dbReference type="Pfam" id="PF00170">
    <property type="entry name" value="bZIP_1"/>
    <property type="match status" value="1"/>
</dbReference>
<dbReference type="PANTHER" id="PTHR45693">
    <property type="entry name" value="TRANSCRIPTION FACTOR TGA9"/>
    <property type="match status" value="1"/>
</dbReference>
<dbReference type="PROSITE" id="PS50217">
    <property type="entry name" value="BZIP"/>
    <property type="match status" value="1"/>
</dbReference>
<dbReference type="PANTHER" id="PTHR45693:SF36">
    <property type="entry name" value="TRANSCRIPTION FACTOR TGA4"/>
    <property type="match status" value="1"/>
</dbReference>
<organism evidence="12 13">
    <name type="scientific">Heracleum sosnowskyi</name>
    <dbReference type="NCBI Taxonomy" id="360622"/>
    <lineage>
        <taxon>Eukaryota</taxon>
        <taxon>Viridiplantae</taxon>
        <taxon>Streptophyta</taxon>
        <taxon>Embryophyta</taxon>
        <taxon>Tracheophyta</taxon>
        <taxon>Spermatophyta</taxon>
        <taxon>Magnoliopsida</taxon>
        <taxon>eudicotyledons</taxon>
        <taxon>Gunneridae</taxon>
        <taxon>Pentapetalae</taxon>
        <taxon>asterids</taxon>
        <taxon>campanulids</taxon>
        <taxon>Apiales</taxon>
        <taxon>Apiaceae</taxon>
        <taxon>Apioideae</taxon>
        <taxon>apioid superclade</taxon>
        <taxon>Tordylieae</taxon>
        <taxon>Tordyliinae</taxon>
        <taxon>Heracleum</taxon>
    </lineage>
</organism>
<comment type="subcellular location">
    <subcellularLocation>
        <location evidence="1">Nucleus</location>
    </subcellularLocation>
</comment>
<evidence type="ECO:0000259" key="11">
    <source>
        <dbReference type="PROSITE" id="PS51806"/>
    </source>
</evidence>
<sequence>MNSPSTPYITSRNMEMYETSRNIGIYEPMHQMSMWADMKSNGFLNTSTSMLVEADTKLDNQSEDTSHETLGHSNKYDQETNKPVDKVLRRLAQNREAARKSRLRKKAYVQQLESSRLKLLQLEQELERTRQQGALIGGGLDAIPPSFSGPINSGICAFDLEYGSWVEEQDRLVDNLKTAIYTYTDEELCILVDVVMNHYSDLFRMKATSAKADVFYLMSGMWKTSAERLFLWIGGFRPSEILKVLLPHLDLLEKQHAELCNLKQSCQQTEDALSQGMEKLQQTLSDALAAGQLGEGSYFPQISNAMERLDALVSFVGQADHIRQVTLQQMSRILDTRQTAQGLLALGEYFQRLRALSLLWDTRPREPA</sequence>
<dbReference type="EMBL" id="JAUIZM010000008">
    <property type="protein sequence ID" value="KAK1371714.1"/>
    <property type="molecule type" value="Genomic_DNA"/>
</dbReference>
<keyword evidence="13" id="KW-1185">Reference proteome</keyword>
<proteinExistence type="inferred from homology"/>
<accession>A0AAD8HS75</accession>
<dbReference type="Gene3D" id="1.20.5.170">
    <property type="match status" value="1"/>
</dbReference>
<comment type="caution">
    <text evidence="12">The sequence shown here is derived from an EMBL/GenBank/DDBJ whole genome shotgun (WGS) entry which is preliminary data.</text>
</comment>
<dbReference type="GO" id="GO:0005634">
    <property type="term" value="C:nucleus"/>
    <property type="evidence" value="ECO:0007669"/>
    <property type="project" value="UniProtKB-SubCell"/>
</dbReference>
<evidence type="ECO:0000256" key="3">
    <source>
        <dbReference type="ARBA" id="ARBA00023015"/>
    </source>
</evidence>
<dbReference type="SUPFAM" id="SSF57959">
    <property type="entry name" value="Leucine zipper domain"/>
    <property type="match status" value="1"/>
</dbReference>
<evidence type="ECO:0000256" key="9">
    <source>
        <dbReference type="SAM" id="MobiDB-lite"/>
    </source>
</evidence>
<feature type="coiled-coil region" evidence="8">
    <location>
        <begin position="105"/>
        <end position="132"/>
    </location>
</feature>
<dbReference type="PROSITE" id="PS00036">
    <property type="entry name" value="BZIP_BASIC"/>
    <property type="match status" value="1"/>
</dbReference>
<dbReference type="SMART" id="SM00338">
    <property type="entry name" value="BRLZ"/>
    <property type="match status" value="1"/>
</dbReference>
<keyword evidence="3" id="KW-0805">Transcription regulation</keyword>
<dbReference type="AlphaFoldDB" id="A0AAD8HS75"/>
<feature type="domain" description="DOG1" evidence="11">
    <location>
        <begin position="155"/>
        <end position="363"/>
    </location>
</feature>
<reference evidence="12" key="2">
    <citation type="submission" date="2023-05" db="EMBL/GenBank/DDBJ databases">
        <authorList>
            <person name="Schelkunov M.I."/>
        </authorList>
    </citation>
    <scope>NUCLEOTIDE SEQUENCE</scope>
    <source>
        <strain evidence="12">Hsosn_3</strain>
        <tissue evidence="12">Leaf</tissue>
    </source>
</reference>
<dbReference type="GO" id="GO:0043565">
    <property type="term" value="F:sequence-specific DNA binding"/>
    <property type="evidence" value="ECO:0007669"/>
    <property type="project" value="InterPro"/>
</dbReference>
<dbReference type="Pfam" id="PF14144">
    <property type="entry name" value="DOG1"/>
    <property type="match status" value="1"/>
</dbReference>
<reference evidence="12" key="1">
    <citation type="submission" date="2023-02" db="EMBL/GenBank/DDBJ databases">
        <title>Genome of toxic invasive species Heracleum sosnowskyi carries increased number of genes despite the absence of recent whole-genome duplications.</title>
        <authorList>
            <person name="Schelkunov M."/>
            <person name="Shtratnikova V."/>
            <person name="Makarenko M."/>
            <person name="Klepikova A."/>
            <person name="Omelchenko D."/>
            <person name="Novikova G."/>
            <person name="Obukhova E."/>
            <person name="Bogdanov V."/>
            <person name="Penin A."/>
            <person name="Logacheva M."/>
        </authorList>
    </citation>
    <scope>NUCLEOTIDE SEQUENCE</scope>
    <source>
        <strain evidence="12">Hsosn_3</strain>
        <tissue evidence="12">Leaf</tissue>
    </source>
</reference>
<evidence type="ECO:0000256" key="7">
    <source>
        <dbReference type="ARBA" id="ARBA00023242"/>
    </source>
</evidence>
<keyword evidence="7" id="KW-0539">Nucleus</keyword>